<evidence type="ECO:0008006" key="6">
    <source>
        <dbReference type="Google" id="ProtNLM"/>
    </source>
</evidence>
<keyword evidence="2" id="KW-1133">Transmembrane helix</keyword>
<evidence type="ECO:0000313" key="5">
    <source>
        <dbReference type="Proteomes" id="UP000621500"/>
    </source>
</evidence>
<organism evidence="4 5">
    <name type="scientific">Plantactinospora mayteni</name>
    <dbReference type="NCBI Taxonomy" id="566021"/>
    <lineage>
        <taxon>Bacteria</taxon>
        <taxon>Bacillati</taxon>
        <taxon>Actinomycetota</taxon>
        <taxon>Actinomycetes</taxon>
        <taxon>Micromonosporales</taxon>
        <taxon>Micromonosporaceae</taxon>
        <taxon>Plantactinospora</taxon>
    </lineage>
</organism>
<feature type="compositionally biased region" description="Low complexity" evidence="1">
    <location>
        <begin position="177"/>
        <end position="244"/>
    </location>
</feature>
<dbReference type="EMBL" id="BONX01000004">
    <property type="protein sequence ID" value="GIG94342.1"/>
    <property type="molecule type" value="Genomic_DNA"/>
</dbReference>
<evidence type="ECO:0000256" key="1">
    <source>
        <dbReference type="SAM" id="MobiDB-lite"/>
    </source>
</evidence>
<dbReference type="Proteomes" id="UP000621500">
    <property type="component" value="Unassembled WGS sequence"/>
</dbReference>
<comment type="caution">
    <text evidence="4">The sequence shown here is derived from an EMBL/GenBank/DDBJ whole genome shotgun (WGS) entry which is preliminary data.</text>
</comment>
<feature type="region of interest" description="Disordered" evidence="1">
    <location>
        <begin position="89"/>
        <end position="112"/>
    </location>
</feature>
<keyword evidence="3" id="KW-0732">Signal</keyword>
<dbReference type="RefSeq" id="WP_203855989.1">
    <property type="nucleotide sequence ID" value="NZ_BAAAZQ010000002.1"/>
</dbReference>
<keyword evidence="5" id="KW-1185">Reference proteome</keyword>
<accession>A0ABQ4EHY6</accession>
<evidence type="ECO:0000313" key="4">
    <source>
        <dbReference type="EMBL" id="GIG94342.1"/>
    </source>
</evidence>
<feature type="region of interest" description="Disordered" evidence="1">
    <location>
        <begin position="174"/>
        <end position="263"/>
    </location>
</feature>
<feature type="signal peptide" evidence="3">
    <location>
        <begin position="1"/>
        <end position="40"/>
    </location>
</feature>
<name>A0ABQ4EHY6_9ACTN</name>
<protein>
    <recommendedName>
        <fullName evidence="6">Gram-positive cocci surface proteins LPxTG domain-containing protein</fullName>
    </recommendedName>
</protein>
<proteinExistence type="predicted"/>
<gene>
    <name evidence="4" type="ORF">Pma05_09150</name>
</gene>
<sequence length="293" mass="29028">MKTPTRRLGRTGSTFVAVALLSGAGAIAAALVGLTPPAQAAPSLGTLTIDPTSGSVTDGSAQAPAFTARTSAGCPTGWGAQAQIRISPADQQGRPEGGTLDRIASATGYDAGPFTLGTNRSIARALDPTPNDGDHPAPADGDYRITIECLTELAEAHENWFQAVVTISGPTWQVKQAPTGSPTPSGSATPTPTPTASPTATGSPTPTPTGTGSPTPTPTETGSPTPTPTETGSPTPTPTETESPSPTPTQGGGGGNLALTGTSLPTLLTGGLVLVGVGVAAMLLARRRDTPQP</sequence>
<feature type="transmembrane region" description="Helical" evidence="2">
    <location>
        <begin position="267"/>
        <end position="285"/>
    </location>
</feature>
<feature type="chain" id="PRO_5046536974" description="Gram-positive cocci surface proteins LPxTG domain-containing protein" evidence="3">
    <location>
        <begin position="41"/>
        <end position="293"/>
    </location>
</feature>
<evidence type="ECO:0000256" key="3">
    <source>
        <dbReference type="SAM" id="SignalP"/>
    </source>
</evidence>
<reference evidence="4 5" key="1">
    <citation type="submission" date="2021-01" db="EMBL/GenBank/DDBJ databases">
        <title>Whole genome shotgun sequence of Plantactinospora mayteni NBRC 109088.</title>
        <authorList>
            <person name="Komaki H."/>
            <person name="Tamura T."/>
        </authorList>
    </citation>
    <scope>NUCLEOTIDE SEQUENCE [LARGE SCALE GENOMIC DNA]</scope>
    <source>
        <strain evidence="4 5">NBRC 109088</strain>
    </source>
</reference>
<keyword evidence="2" id="KW-0472">Membrane</keyword>
<evidence type="ECO:0000256" key="2">
    <source>
        <dbReference type="SAM" id="Phobius"/>
    </source>
</evidence>
<keyword evidence="2" id="KW-0812">Transmembrane</keyword>